<gene>
    <name evidence="1" type="ORF">LVY72_01060</name>
</gene>
<evidence type="ECO:0000313" key="2">
    <source>
        <dbReference type="Proteomes" id="UP001165368"/>
    </source>
</evidence>
<sequence length="110" mass="12467">MARIPDSTKTSLHQRLTARARERWPQIDRIQTRFRGGFAYVDAALPGGETLRLCRLRYTGYANDWGFAIWRASHDDYEDSWLPDGMPSGTAEQALDTACGLYLADPTAWT</sequence>
<proteinExistence type="predicted"/>
<evidence type="ECO:0000313" key="1">
    <source>
        <dbReference type="EMBL" id="MCG2620496.1"/>
    </source>
</evidence>
<dbReference type="EMBL" id="JAKLTQ010000001">
    <property type="protein sequence ID" value="MCG2620496.1"/>
    <property type="molecule type" value="Genomic_DNA"/>
</dbReference>
<reference evidence="1" key="1">
    <citation type="submission" date="2022-01" db="EMBL/GenBank/DDBJ databases">
        <authorList>
            <person name="Jo J.-H."/>
            <person name="Im W.-T."/>
        </authorList>
    </citation>
    <scope>NUCLEOTIDE SEQUENCE</scope>
    <source>
        <strain evidence="1">I2-34</strain>
    </source>
</reference>
<comment type="caution">
    <text evidence="1">The sequence shown here is derived from an EMBL/GenBank/DDBJ whole genome shotgun (WGS) entry which is preliminary data.</text>
</comment>
<accession>A0ABS9L1J1</accession>
<keyword evidence="2" id="KW-1185">Reference proteome</keyword>
<name>A0ABS9L1J1_9MICC</name>
<dbReference type="RefSeq" id="WP_237817597.1">
    <property type="nucleotide sequence ID" value="NZ_JAKLTQ010000001.1"/>
</dbReference>
<evidence type="ECO:0008006" key="3">
    <source>
        <dbReference type="Google" id="ProtNLM"/>
    </source>
</evidence>
<organism evidence="1 2">
    <name type="scientific">Arthrobacter hankyongi</name>
    <dbReference type="NCBI Taxonomy" id="2904801"/>
    <lineage>
        <taxon>Bacteria</taxon>
        <taxon>Bacillati</taxon>
        <taxon>Actinomycetota</taxon>
        <taxon>Actinomycetes</taxon>
        <taxon>Micrococcales</taxon>
        <taxon>Micrococcaceae</taxon>
        <taxon>Arthrobacter</taxon>
    </lineage>
</organism>
<dbReference type="Proteomes" id="UP001165368">
    <property type="component" value="Unassembled WGS sequence"/>
</dbReference>
<protein>
    <recommendedName>
        <fullName evidence="3">DUF3024 domain-containing protein</fullName>
    </recommendedName>
</protein>